<sequence>MIRSVTCPKCGKTSNVPEHIASVRCSKCGKVWNPGEDAAAAEPKVDLAAKLAGYENEGGGKSKKKRKKSKSSGGSNKVAAIVASVIFVVALAGVGVYLWLQRDPSPQVAAVPDEPEEEPADDDDVVWVAPDYREVNMPEADRKRIYMDMRSTAITSIEKPLLIIGPARVAMEKTLQDVYDREIRTQAALHDVPEDDIRQIVNEGDAKRWDTRPRSNAKRNGKRLYPKSWSEGWKP</sequence>
<gene>
    <name evidence="3" type="ORF">Pan14r_03320</name>
</gene>
<reference evidence="3 4" key="1">
    <citation type="submission" date="2019-02" db="EMBL/GenBank/DDBJ databases">
        <title>Deep-cultivation of Planctomycetes and their phenomic and genomic characterization uncovers novel biology.</title>
        <authorList>
            <person name="Wiegand S."/>
            <person name="Jogler M."/>
            <person name="Boedeker C."/>
            <person name="Pinto D."/>
            <person name="Vollmers J."/>
            <person name="Rivas-Marin E."/>
            <person name="Kohn T."/>
            <person name="Peeters S.H."/>
            <person name="Heuer A."/>
            <person name="Rast P."/>
            <person name="Oberbeckmann S."/>
            <person name="Bunk B."/>
            <person name="Jeske O."/>
            <person name="Meyerdierks A."/>
            <person name="Storesund J.E."/>
            <person name="Kallscheuer N."/>
            <person name="Luecker S."/>
            <person name="Lage O.M."/>
            <person name="Pohl T."/>
            <person name="Merkel B.J."/>
            <person name="Hornburger P."/>
            <person name="Mueller R.-W."/>
            <person name="Bruemmer F."/>
            <person name="Labrenz M."/>
            <person name="Spormann A.M."/>
            <person name="Op Den Camp H."/>
            <person name="Overmann J."/>
            <person name="Amann R."/>
            <person name="Jetten M.S.M."/>
            <person name="Mascher T."/>
            <person name="Medema M.H."/>
            <person name="Devos D.P."/>
            <person name="Kaster A.-K."/>
            <person name="Ovreas L."/>
            <person name="Rohde M."/>
            <person name="Galperin M.Y."/>
            <person name="Jogler C."/>
        </authorList>
    </citation>
    <scope>NUCLEOTIDE SEQUENCE [LARGE SCALE GENOMIC DNA]</scope>
    <source>
        <strain evidence="3 4">Pan14r</strain>
    </source>
</reference>
<evidence type="ECO:0000256" key="2">
    <source>
        <dbReference type="SAM" id="Phobius"/>
    </source>
</evidence>
<dbReference type="AlphaFoldDB" id="A0A5C5XYX9"/>
<keyword evidence="2" id="KW-0472">Membrane</keyword>
<evidence type="ECO:0000313" key="4">
    <source>
        <dbReference type="Proteomes" id="UP000317238"/>
    </source>
</evidence>
<dbReference type="RefSeq" id="WP_231598380.1">
    <property type="nucleotide sequence ID" value="NZ_SJPL01000001.1"/>
</dbReference>
<dbReference type="Proteomes" id="UP000317238">
    <property type="component" value="Unassembled WGS sequence"/>
</dbReference>
<evidence type="ECO:0000313" key="3">
    <source>
        <dbReference type="EMBL" id="TWT68094.1"/>
    </source>
</evidence>
<dbReference type="EMBL" id="SJPL01000001">
    <property type="protein sequence ID" value="TWT68094.1"/>
    <property type="molecule type" value="Genomic_DNA"/>
</dbReference>
<evidence type="ECO:0000256" key="1">
    <source>
        <dbReference type="SAM" id="MobiDB-lite"/>
    </source>
</evidence>
<keyword evidence="2" id="KW-1133">Transmembrane helix</keyword>
<comment type="caution">
    <text evidence="3">The sequence shown here is derived from an EMBL/GenBank/DDBJ whole genome shotgun (WGS) entry which is preliminary data.</text>
</comment>
<protein>
    <submittedName>
        <fullName evidence="3">Uncharacterized protein</fullName>
    </submittedName>
</protein>
<name>A0A5C5XYX9_9PLAN</name>
<proteinExistence type="predicted"/>
<keyword evidence="2" id="KW-0812">Transmembrane</keyword>
<feature type="compositionally biased region" description="Basic and acidic residues" evidence="1">
    <location>
        <begin position="201"/>
        <end position="213"/>
    </location>
</feature>
<organism evidence="3 4">
    <name type="scientific">Crateriforma conspicua</name>
    <dbReference type="NCBI Taxonomy" id="2527996"/>
    <lineage>
        <taxon>Bacteria</taxon>
        <taxon>Pseudomonadati</taxon>
        <taxon>Planctomycetota</taxon>
        <taxon>Planctomycetia</taxon>
        <taxon>Planctomycetales</taxon>
        <taxon>Planctomycetaceae</taxon>
        <taxon>Crateriforma</taxon>
    </lineage>
</organism>
<feature type="compositionally biased region" description="Basic residues" evidence="1">
    <location>
        <begin position="215"/>
        <end position="225"/>
    </location>
</feature>
<feature type="region of interest" description="Disordered" evidence="1">
    <location>
        <begin position="201"/>
        <end position="235"/>
    </location>
</feature>
<accession>A0A5C5XYX9</accession>
<keyword evidence="4" id="KW-1185">Reference proteome</keyword>
<feature type="transmembrane region" description="Helical" evidence="2">
    <location>
        <begin position="78"/>
        <end position="100"/>
    </location>
</feature>